<accession>A0A8S5L9N1</accession>
<sequence>MNIGIVGVSLSYQNNNNMIVSEELYNQMETVQENINLSDEEKLKRLKEAKGGTWYEGWQPYCCTCSYNGRMSAMNYGFKCPSCGNMIGFNLTRLKESPLNRR</sequence>
<dbReference type="EMBL" id="BK014662">
    <property type="protein sequence ID" value="DAD66659.1"/>
    <property type="molecule type" value="Genomic_DNA"/>
</dbReference>
<evidence type="ECO:0000313" key="1">
    <source>
        <dbReference type="EMBL" id="DAD66659.1"/>
    </source>
</evidence>
<organism evidence="1">
    <name type="scientific">Myoviridae sp. ctPuP5</name>
    <dbReference type="NCBI Taxonomy" id="2823543"/>
    <lineage>
        <taxon>Viruses</taxon>
        <taxon>Duplodnaviria</taxon>
        <taxon>Heunggongvirae</taxon>
        <taxon>Uroviricota</taxon>
        <taxon>Caudoviricetes</taxon>
    </lineage>
</organism>
<protein>
    <submittedName>
        <fullName evidence="1">Zinc-ribbon protein</fullName>
    </submittedName>
</protein>
<proteinExistence type="predicted"/>
<reference evidence="1" key="1">
    <citation type="journal article" date="2021" name="Proc. Natl. Acad. Sci. U.S.A.">
        <title>A Catalog of Tens of Thousands of Viruses from Human Metagenomes Reveals Hidden Associations with Chronic Diseases.</title>
        <authorList>
            <person name="Tisza M.J."/>
            <person name="Buck C.B."/>
        </authorList>
    </citation>
    <scope>NUCLEOTIDE SEQUENCE</scope>
    <source>
        <strain evidence="1">CtPuP5</strain>
    </source>
</reference>
<name>A0A8S5L9N1_9CAUD</name>